<keyword evidence="3" id="KW-0210">Decarboxylase</keyword>
<evidence type="ECO:0000256" key="4">
    <source>
        <dbReference type="ARBA" id="ARBA00022898"/>
    </source>
</evidence>
<dbReference type="Gene3D" id="1.20.1340.10">
    <property type="entry name" value="dopa decarboxylase, N-terminal domain"/>
    <property type="match status" value="1"/>
</dbReference>
<dbReference type="Gene3D" id="3.90.1150.10">
    <property type="entry name" value="Aspartate Aminotransferase, domain 1"/>
    <property type="match status" value="1"/>
</dbReference>
<dbReference type="PANTHER" id="PTHR11999:SF70">
    <property type="entry name" value="MIP05841P"/>
    <property type="match status" value="1"/>
</dbReference>
<comment type="caution">
    <text evidence="6">The sequence shown here is derived from an EMBL/GenBank/DDBJ whole genome shotgun (WGS) entry which is preliminary data.</text>
</comment>
<dbReference type="InterPro" id="IPR002129">
    <property type="entry name" value="PyrdxlP-dep_de-COase"/>
</dbReference>
<dbReference type="SUPFAM" id="SSF53383">
    <property type="entry name" value="PLP-dependent transferases"/>
    <property type="match status" value="1"/>
</dbReference>
<dbReference type="Pfam" id="PF00282">
    <property type="entry name" value="Pyridoxal_deC"/>
    <property type="match status" value="1"/>
</dbReference>
<evidence type="ECO:0000313" key="7">
    <source>
        <dbReference type="Proteomes" id="UP001596030"/>
    </source>
</evidence>
<comment type="cofactor">
    <cofactor evidence="1">
        <name>pyridoxal 5'-phosphate</name>
        <dbReference type="ChEBI" id="CHEBI:597326"/>
    </cofactor>
</comment>
<reference evidence="7" key="1">
    <citation type="journal article" date="2019" name="Int. J. Syst. Evol. Microbiol.">
        <title>The Global Catalogue of Microorganisms (GCM) 10K type strain sequencing project: providing services to taxonomists for standard genome sequencing and annotation.</title>
        <authorList>
            <consortium name="The Broad Institute Genomics Platform"/>
            <consortium name="The Broad Institute Genome Sequencing Center for Infectious Disease"/>
            <person name="Wu L."/>
            <person name="Ma J."/>
        </authorList>
    </citation>
    <scope>NUCLEOTIDE SEQUENCE [LARGE SCALE GENOMIC DNA]</scope>
    <source>
        <strain evidence="7">CGMCC 1.12121</strain>
    </source>
</reference>
<dbReference type="InterPro" id="IPR015422">
    <property type="entry name" value="PyrdxlP-dep_Trfase_small"/>
</dbReference>
<dbReference type="EMBL" id="JBHSEU010000001">
    <property type="protein sequence ID" value="MFC4537325.1"/>
    <property type="molecule type" value="Genomic_DNA"/>
</dbReference>
<accession>A0ABV9CWW7</accession>
<sequence length="999" mass="109994">MSTSLTLDPQNWHALEDAFHQALNAGLEHLQSLEEQPVWRPAPEAVKSAFRMPLPQSPKPLEQLLEQFRDQLLPYGNGNTHPRFFGWVHGGGNLYGALGELCAALLNNNLGGRDHIAHHVEHQVLQWSREMFGFPTSSSGLLTSGTSMATLIALAVARQSAVGASMKTQGLQGNTSPLVGYCSAQSHNSVLKAFQLLGLGGNALRAVPVSDDFTLDTQALAELITADRLAGATPFCVIATVGTVNTGAIDDIAAIRKICQREELWLHVDAAFGGALALLDEYQDTLDAVRDADSIAFDFHKWFQVPYAVGGLLVKDANTHRATFSERKEYLTTEPVGLSAGAPWFCDFGPELSRGFMALKVWFTFQGIGTERLAGIVRKHCQLATETANAIDASANLERLAPVPMNVVCCRYVPPHLQDETSQHASYLDALNNAIVTQLQLQGRAAPSTTVLHGCVAIRVAIVNHRTESAHMNDLVSDIQQLGTHIDQRFALLLQPAQWHLMQGGDARLVVDPDTGLNRYGCSPSPRDHAFTFASSTATSISAPAYQAAEQYRQRLLHDCVKADSLAAPLAQHCRSLESELATTLGLADLNPDLHLSPSGTDSQLHVVAAVTTAIPSKWVSIVCGSDETGSGTPFSVTGCHFDNTTCLGHTVTKGERLSGMAPIAYKGVPFRNTYGRLQTIEEMDSAVEDHVRDALDQGYNVMLHAMDQSKFGCWAPSPTRLDQLRQRYGSRLQVIIDACQLRIDQEDLREHLDKGDILLLTGSKFFTGPPFSGVAIFPQVFSHHLQQCGRSLPSGLTEYLPKPDLGSWDMLLPSATTPFTIGMYLRWRGALEEAKRYYQVPKEKRLEGLDCFSNEVLHLIGTHPHLESLFEKNSTWWARPDMLGDELSVRRSIFPFLIRHRNGQYLTQEQVRHLYEQLNSDLSAELKFEKQELAAQCCHIGQPVKVDSKNTSALRISMGARILSDGWHDGTHDSHHLEEELRQVRIVLAKLTLCISYL</sequence>
<gene>
    <name evidence="6" type="ORF">ACFO0U_00840</name>
</gene>
<comment type="similarity">
    <text evidence="2">Belongs to the group II decarboxylase family.</text>
</comment>
<dbReference type="PANTHER" id="PTHR11999">
    <property type="entry name" value="GROUP II PYRIDOXAL-5-PHOSPHATE DECARBOXYLASE"/>
    <property type="match status" value="1"/>
</dbReference>
<dbReference type="Gene3D" id="3.40.640.10">
    <property type="entry name" value="Type I PLP-dependent aspartate aminotransferase-like (Major domain)"/>
    <property type="match status" value="1"/>
</dbReference>
<organism evidence="6 7">
    <name type="scientific">Chromohalobacter sarecensis</name>
    <dbReference type="NCBI Taxonomy" id="245294"/>
    <lineage>
        <taxon>Bacteria</taxon>
        <taxon>Pseudomonadati</taxon>
        <taxon>Pseudomonadota</taxon>
        <taxon>Gammaproteobacteria</taxon>
        <taxon>Oceanospirillales</taxon>
        <taxon>Halomonadaceae</taxon>
        <taxon>Chromohalobacter</taxon>
    </lineage>
</organism>
<evidence type="ECO:0000313" key="6">
    <source>
        <dbReference type="EMBL" id="MFC4537325.1"/>
    </source>
</evidence>
<name>A0ABV9CWW7_9GAMM</name>
<evidence type="ECO:0000256" key="1">
    <source>
        <dbReference type="ARBA" id="ARBA00001933"/>
    </source>
</evidence>
<proteinExistence type="inferred from homology"/>
<evidence type="ECO:0000256" key="5">
    <source>
        <dbReference type="ARBA" id="ARBA00023239"/>
    </source>
</evidence>
<keyword evidence="5" id="KW-0456">Lyase</keyword>
<evidence type="ECO:0000256" key="2">
    <source>
        <dbReference type="ARBA" id="ARBA00009533"/>
    </source>
</evidence>
<dbReference type="InterPro" id="IPR010977">
    <property type="entry name" value="Aromatic_deC"/>
</dbReference>
<dbReference type="PRINTS" id="PR00800">
    <property type="entry name" value="YHDCRBOXLASE"/>
</dbReference>
<protein>
    <submittedName>
        <fullName evidence="6">Pyridoxal phosphate-dependent decarboxylase family protein</fullName>
    </submittedName>
</protein>
<dbReference type="InterPro" id="IPR015424">
    <property type="entry name" value="PyrdxlP-dep_Trfase"/>
</dbReference>
<dbReference type="InterPro" id="IPR015421">
    <property type="entry name" value="PyrdxlP-dep_Trfase_major"/>
</dbReference>
<evidence type="ECO:0000256" key="3">
    <source>
        <dbReference type="ARBA" id="ARBA00022793"/>
    </source>
</evidence>
<dbReference type="RefSeq" id="WP_246975121.1">
    <property type="nucleotide sequence ID" value="NZ_JAKGAN010000007.1"/>
</dbReference>
<dbReference type="Proteomes" id="UP001596030">
    <property type="component" value="Unassembled WGS sequence"/>
</dbReference>
<keyword evidence="4" id="KW-0663">Pyridoxal phosphate</keyword>
<keyword evidence="7" id="KW-1185">Reference proteome</keyword>